<dbReference type="EMBL" id="LAZR01017790">
    <property type="protein sequence ID" value="KKL98955.1"/>
    <property type="molecule type" value="Genomic_DNA"/>
</dbReference>
<dbReference type="AlphaFoldDB" id="A0A0F9IZ81"/>
<gene>
    <name evidence="1" type="ORF">LCGC14_1819240</name>
</gene>
<evidence type="ECO:0000313" key="1">
    <source>
        <dbReference type="EMBL" id="KKL98955.1"/>
    </source>
</evidence>
<sequence>MLSDKEKIIVLVSNAIAVYSLYQERDDLPKNASMIDFILKTIPDEMKGEISIELIDEIFEFVSNSHGS</sequence>
<name>A0A0F9IZ81_9ZZZZ</name>
<protein>
    <submittedName>
        <fullName evidence="1">Uncharacterized protein</fullName>
    </submittedName>
</protein>
<proteinExistence type="predicted"/>
<comment type="caution">
    <text evidence="1">The sequence shown here is derived from an EMBL/GenBank/DDBJ whole genome shotgun (WGS) entry which is preliminary data.</text>
</comment>
<organism evidence="1">
    <name type="scientific">marine sediment metagenome</name>
    <dbReference type="NCBI Taxonomy" id="412755"/>
    <lineage>
        <taxon>unclassified sequences</taxon>
        <taxon>metagenomes</taxon>
        <taxon>ecological metagenomes</taxon>
    </lineage>
</organism>
<reference evidence="1" key="1">
    <citation type="journal article" date="2015" name="Nature">
        <title>Complex archaea that bridge the gap between prokaryotes and eukaryotes.</title>
        <authorList>
            <person name="Spang A."/>
            <person name="Saw J.H."/>
            <person name="Jorgensen S.L."/>
            <person name="Zaremba-Niedzwiedzka K."/>
            <person name="Martijn J."/>
            <person name="Lind A.E."/>
            <person name="van Eijk R."/>
            <person name="Schleper C."/>
            <person name="Guy L."/>
            <person name="Ettema T.J."/>
        </authorList>
    </citation>
    <scope>NUCLEOTIDE SEQUENCE</scope>
</reference>
<accession>A0A0F9IZ81</accession>